<dbReference type="PANTHER" id="PTHR36454">
    <property type="entry name" value="LMO2823 PROTEIN"/>
    <property type="match status" value="1"/>
</dbReference>
<evidence type="ECO:0000313" key="2">
    <source>
        <dbReference type="Proteomes" id="UP000030700"/>
    </source>
</evidence>
<dbReference type="AlphaFoldDB" id="A0A0S6VUC1"/>
<dbReference type="Proteomes" id="UP000030700">
    <property type="component" value="Unassembled WGS sequence"/>
</dbReference>
<dbReference type="HOGENOM" id="CLU_031277_1_0_0"/>
<organism evidence="1">
    <name type="scientific">Candidatus Moduliflexus flocculans</name>
    <dbReference type="NCBI Taxonomy" id="1499966"/>
    <lineage>
        <taxon>Bacteria</taxon>
        <taxon>Candidatus Moduliflexota</taxon>
        <taxon>Candidatus Moduliflexia</taxon>
        <taxon>Candidatus Moduliflexales</taxon>
        <taxon>Candidatus Moduliflexaceae</taxon>
    </lineage>
</organism>
<keyword evidence="2" id="KW-1185">Reference proteome</keyword>
<dbReference type="Pfam" id="PF06245">
    <property type="entry name" value="DUF1015"/>
    <property type="match status" value="1"/>
</dbReference>
<dbReference type="PANTHER" id="PTHR36454:SF1">
    <property type="entry name" value="DUF1015 DOMAIN-CONTAINING PROTEIN"/>
    <property type="match status" value="1"/>
</dbReference>
<name>A0A0S6VUC1_9BACT</name>
<reference evidence="1" key="1">
    <citation type="journal article" date="2015" name="PeerJ">
        <title>First genomic representation of candidate bacterial phylum KSB3 points to enhanced environmental sensing as a trigger of wastewater bulking.</title>
        <authorList>
            <person name="Sekiguchi Y."/>
            <person name="Ohashi A."/>
            <person name="Parks D.H."/>
            <person name="Yamauchi T."/>
            <person name="Tyson G.W."/>
            <person name="Hugenholtz P."/>
        </authorList>
    </citation>
    <scope>NUCLEOTIDE SEQUENCE [LARGE SCALE GENOMIC DNA]</scope>
</reference>
<dbReference type="InterPro" id="IPR008323">
    <property type="entry name" value="UCP033563"/>
</dbReference>
<gene>
    <name evidence="1" type="ORF">U14_02321</name>
</gene>
<sequence>MRDHAPVNDFVTDDDVRHVVWGIDDIQTISDLTELFGGVESLYIADGHHRAASAVKVGQMRREQRPDYTGDEPFNYFLVALVPDSDLCVMDYNRVVRDLNGLSSEEFIHKIAEKFMVEPCLVNEPYSPTAAHLFGMYLDGAWYKLTAKPGTFDDDNVIERLDVSILQNNLLAPILGIRDPKTDQRIDFVGGIRGLQELERRVASDMAVAFALYPTSVHDVMAVADAGQIMPPKSTWFEPKLRCGLFVYVL</sequence>
<dbReference type="EMBL" id="DF820456">
    <property type="protein sequence ID" value="GAK51079.1"/>
    <property type="molecule type" value="Genomic_DNA"/>
</dbReference>
<accession>A0A0S6VUC1</accession>
<protein>
    <submittedName>
        <fullName evidence="1">Uncharacterized conserved protein UCP033563</fullName>
    </submittedName>
</protein>
<evidence type="ECO:0000313" key="1">
    <source>
        <dbReference type="EMBL" id="GAK51079.1"/>
    </source>
</evidence>
<proteinExistence type="predicted"/>
<dbReference type="STRING" id="1499966.U14_02321"/>